<organism evidence="1 2">
    <name type="scientific">Paraflavisolibacter caeni</name>
    <dbReference type="NCBI Taxonomy" id="2982496"/>
    <lineage>
        <taxon>Bacteria</taxon>
        <taxon>Pseudomonadati</taxon>
        <taxon>Bacteroidota</taxon>
        <taxon>Chitinophagia</taxon>
        <taxon>Chitinophagales</taxon>
        <taxon>Chitinophagaceae</taxon>
        <taxon>Paraflavisolibacter</taxon>
    </lineage>
</organism>
<dbReference type="RefSeq" id="WP_279299221.1">
    <property type="nucleotide sequence ID" value="NZ_JAOTIF010000023.1"/>
</dbReference>
<comment type="caution">
    <text evidence="1">The sequence shown here is derived from an EMBL/GenBank/DDBJ whole genome shotgun (WGS) entry which is preliminary data.</text>
</comment>
<proteinExistence type="predicted"/>
<evidence type="ECO:0000313" key="1">
    <source>
        <dbReference type="EMBL" id="MCU7551784.1"/>
    </source>
</evidence>
<reference evidence="1" key="1">
    <citation type="submission" date="2022-09" db="EMBL/GenBank/DDBJ databases">
        <authorList>
            <person name="Yuan C."/>
            <person name="Ke Z."/>
        </authorList>
    </citation>
    <scope>NUCLEOTIDE SEQUENCE</scope>
    <source>
        <strain evidence="1">LB-8</strain>
    </source>
</reference>
<accession>A0A9X3BH09</accession>
<protein>
    <submittedName>
        <fullName evidence="1">Uncharacterized protein</fullName>
    </submittedName>
</protein>
<dbReference type="EMBL" id="JAOTIF010000023">
    <property type="protein sequence ID" value="MCU7551784.1"/>
    <property type="molecule type" value="Genomic_DNA"/>
</dbReference>
<keyword evidence="2" id="KW-1185">Reference proteome</keyword>
<reference evidence="1" key="2">
    <citation type="submission" date="2023-04" db="EMBL/GenBank/DDBJ databases">
        <title>Paracnuella aquatica gen. nov., sp. nov., a member of the family Chitinophagaceae isolated from a hot spring.</title>
        <authorList>
            <person name="Wang C."/>
        </authorList>
    </citation>
    <scope>NUCLEOTIDE SEQUENCE</scope>
    <source>
        <strain evidence="1">LB-8</strain>
    </source>
</reference>
<gene>
    <name evidence="1" type="ORF">OCK74_21870</name>
</gene>
<dbReference type="Proteomes" id="UP001155483">
    <property type="component" value="Unassembled WGS sequence"/>
</dbReference>
<evidence type="ECO:0000313" key="2">
    <source>
        <dbReference type="Proteomes" id="UP001155483"/>
    </source>
</evidence>
<sequence>MAKYCDANSILLVNGMGHLRKLYCPFRIRCISNAGTFKQGMYLWVEEVATNSKDELFYWILGKPYLYTHFEIKANF</sequence>
<dbReference type="AlphaFoldDB" id="A0A9X3BH09"/>
<name>A0A9X3BH09_9BACT</name>